<dbReference type="AlphaFoldDB" id="A0A9N9GZ84"/>
<feature type="region of interest" description="Disordered" evidence="1">
    <location>
        <begin position="27"/>
        <end position="58"/>
    </location>
</feature>
<keyword evidence="3" id="KW-1185">Reference proteome</keyword>
<dbReference type="EMBL" id="CAJVPY010005114">
    <property type="protein sequence ID" value="CAG8635794.1"/>
    <property type="molecule type" value="Genomic_DNA"/>
</dbReference>
<evidence type="ECO:0000256" key="1">
    <source>
        <dbReference type="SAM" id="MobiDB-lite"/>
    </source>
</evidence>
<proteinExistence type="predicted"/>
<sequence>MGPTWVTTGRVDCMRFQNEIRDLLGGPQITYGSKTKPGTPGNDRGLADRMQQFTNQTT</sequence>
<dbReference type="Proteomes" id="UP000789405">
    <property type="component" value="Unassembled WGS sequence"/>
</dbReference>
<name>A0A9N9GZ84_9GLOM</name>
<comment type="caution">
    <text evidence="2">The sequence shown here is derived from an EMBL/GenBank/DDBJ whole genome shotgun (WGS) entry which is preliminary data.</text>
</comment>
<evidence type="ECO:0000313" key="3">
    <source>
        <dbReference type="Proteomes" id="UP000789405"/>
    </source>
</evidence>
<gene>
    <name evidence="2" type="ORF">DERYTH_LOCUS9389</name>
</gene>
<accession>A0A9N9GZ84</accession>
<evidence type="ECO:0000313" key="2">
    <source>
        <dbReference type="EMBL" id="CAG8635794.1"/>
    </source>
</evidence>
<reference evidence="2" key="1">
    <citation type="submission" date="2021-06" db="EMBL/GenBank/DDBJ databases">
        <authorList>
            <person name="Kallberg Y."/>
            <person name="Tangrot J."/>
            <person name="Rosling A."/>
        </authorList>
    </citation>
    <scope>NUCLEOTIDE SEQUENCE</scope>
    <source>
        <strain evidence="2">MA453B</strain>
    </source>
</reference>
<organism evidence="2 3">
    <name type="scientific">Dentiscutata erythropus</name>
    <dbReference type="NCBI Taxonomy" id="1348616"/>
    <lineage>
        <taxon>Eukaryota</taxon>
        <taxon>Fungi</taxon>
        <taxon>Fungi incertae sedis</taxon>
        <taxon>Mucoromycota</taxon>
        <taxon>Glomeromycotina</taxon>
        <taxon>Glomeromycetes</taxon>
        <taxon>Diversisporales</taxon>
        <taxon>Gigasporaceae</taxon>
        <taxon>Dentiscutata</taxon>
    </lineage>
</organism>
<protein>
    <submittedName>
        <fullName evidence="2">13040_t:CDS:1</fullName>
    </submittedName>
</protein>